<organism evidence="4 5">
    <name type="scientific">Glossina palpalis gambiensis</name>
    <dbReference type="NCBI Taxonomy" id="67801"/>
    <lineage>
        <taxon>Eukaryota</taxon>
        <taxon>Metazoa</taxon>
        <taxon>Ecdysozoa</taxon>
        <taxon>Arthropoda</taxon>
        <taxon>Hexapoda</taxon>
        <taxon>Insecta</taxon>
        <taxon>Pterygota</taxon>
        <taxon>Neoptera</taxon>
        <taxon>Endopterygota</taxon>
        <taxon>Diptera</taxon>
        <taxon>Brachycera</taxon>
        <taxon>Muscomorpha</taxon>
        <taxon>Hippoboscoidea</taxon>
        <taxon>Glossinidae</taxon>
        <taxon>Glossina</taxon>
    </lineage>
</organism>
<proteinExistence type="inferred from homology"/>
<evidence type="ECO:0000256" key="2">
    <source>
        <dbReference type="ARBA" id="ARBA00022741"/>
    </source>
</evidence>
<dbReference type="Proteomes" id="UP000092460">
    <property type="component" value="Unassembled WGS sequence"/>
</dbReference>
<evidence type="ECO:0000313" key="5">
    <source>
        <dbReference type="Proteomes" id="UP000092460"/>
    </source>
</evidence>
<comment type="similarity">
    <text evidence="1">Belongs to the heat shock protein 70 family.</text>
</comment>
<evidence type="ECO:0000313" key="4">
    <source>
        <dbReference type="EnsemblMetazoa" id="GPPI033768-PA"/>
    </source>
</evidence>
<dbReference type="STRING" id="67801.A0A1B0BLE3"/>
<dbReference type="VEuPathDB" id="VectorBase:GPPI033768"/>
<dbReference type="EnsemblMetazoa" id="GPPI033768-RA">
    <property type="protein sequence ID" value="GPPI033768-PA"/>
    <property type="gene ID" value="GPPI033768"/>
</dbReference>
<dbReference type="InterPro" id="IPR013126">
    <property type="entry name" value="Hsp_70_fam"/>
</dbReference>
<evidence type="ECO:0000256" key="1">
    <source>
        <dbReference type="ARBA" id="ARBA00007381"/>
    </source>
</evidence>
<keyword evidence="5" id="KW-1185">Reference proteome</keyword>
<reference evidence="5" key="1">
    <citation type="submission" date="2015-01" db="EMBL/GenBank/DDBJ databases">
        <authorList>
            <person name="Aksoy S."/>
            <person name="Warren W."/>
            <person name="Wilson R.K."/>
        </authorList>
    </citation>
    <scope>NUCLEOTIDE SEQUENCE [LARGE SCALE GENOMIC DNA]</scope>
    <source>
        <strain evidence="5">IAEA</strain>
    </source>
</reference>
<dbReference type="FunFam" id="3.30.420.40:FF:000028">
    <property type="entry name" value="heat shock 70 kDa protein-like"/>
    <property type="match status" value="1"/>
</dbReference>
<reference evidence="4" key="2">
    <citation type="submission" date="2020-05" db="UniProtKB">
        <authorList>
            <consortium name="EnsemblMetazoa"/>
        </authorList>
    </citation>
    <scope>IDENTIFICATION</scope>
    <source>
        <strain evidence="4">IAEA</strain>
    </source>
</reference>
<dbReference type="GO" id="GO:0140662">
    <property type="term" value="F:ATP-dependent protein folding chaperone"/>
    <property type="evidence" value="ECO:0007669"/>
    <property type="project" value="InterPro"/>
</dbReference>
<keyword evidence="2" id="KW-0547">Nucleotide-binding</keyword>
<dbReference type="Gene3D" id="3.30.420.40">
    <property type="match status" value="1"/>
</dbReference>
<sequence>TISELIAFDTKRLTGREWNNIKGVKFSRLQTTEMNSKPHFNVVTSQVNKTAEVYLAKKLTLFVVKLPAYLNGAQRQVSKDACRIEYHAYHY</sequence>
<protein>
    <submittedName>
        <fullName evidence="4">Uncharacterized protein</fullName>
    </submittedName>
</protein>
<dbReference type="EMBL" id="JXJN01016307">
    <property type="status" value="NOT_ANNOTATED_CDS"/>
    <property type="molecule type" value="Genomic_DNA"/>
</dbReference>
<accession>A0A1B0BLE3</accession>
<keyword evidence="3" id="KW-0067">ATP-binding</keyword>
<dbReference type="GO" id="GO:0005524">
    <property type="term" value="F:ATP binding"/>
    <property type="evidence" value="ECO:0007669"/>
    <property type="project" value="UniProtKB-KW"/>
</dbReference>
<evidence type="ECO:0000256" key="3">
    <source>
        <dbReference type="ARBA" id="ARBA00022840"/>
    </source>
</evidence>
<name>A0A1B0BLE3_9MUSC</name>
<dbReference type="Pfam" id="PF00012">
    <property type="entry name" value="HSP70"/>
    <property type="match status" value="1"/>
</dbReference>
<dbReference type="AlphaFoldDB" id="A0A1B0BLE3"/>